<reference evidence="3 4" key="1">
    <citation type="submission" date="2018-04" db="EMBL/GenBank/DDBJ databases">
        <title>Genomic Encyclopedia of Archaeal and Bacterial Type Strains, Phase II (KMG-II): from individual species to whole genera.</title>
        <authorList>
            <person name="Goeker M."/>
        </authorList>
    </citation>
    <scope>NUCLEOTIDE SEQUENCE [LARGE SCALE GENOMIC DNA]</scope>
    <source>
        <strain evidence="3 4">DSM 12244</strain>
    </source>
</reference>
<dbReference type="GO" id="GO:0016539">
    <property type="term" value="P:intein-mediated protein splicing"/>
    <property type="evidence" value="ECO:0007669"/>
    <property type="project" value="InterPro"/>
</dbReference>
<comment type="caution">
    <text evidence="3">The sequence shown here is derived from an EMBL/GenBank/DDBJ whole genome shotgun (WGS) entry which is preliminary data.</text>
</comment>
<evidence type="ECO:0000256" key="1">
    <source>
        <dbReference type="SAM" id="MobiDB-lite"/>
    </source>
</evidence>
<gene>
    <name evidence="3" type="ORF">C8N31_1138</name>
</gene>
<sequence length="348" mass="37978">MIMTFTPPNHEFAAASGSNVNVQSDRSYFDHPPNSTSNLTITSNKGDDDPRNFETGETYDISWEGHGGGNMEDATVIRSDYLQPGQGAIVFEGINSNTGEMFQMVWTPNFDLEEWYWSNGGGPSSPNAFWTSDQDSESFSYVCFTGGTNILTPRGNFPVETLRVGDKVTTLDNSAQEILWIGKRTVLAAGSSAPVVINPGFLSNERPLCLSPQHRVMVSSAQASLHFDQPDVWVPAKSLVNHRDIFHQSAREVTYYHILLGQHEVLLAENQATESFFLGDTALGILPKQSITEIARIFPSVGQAPMTATAQSARMMLKCSEAEFLVSAMRAASAPLSSSVGRDQKIAA</sequence>
<protein>
    <submittedName>
        <fullName evidence="3">Hint domain-containing protein</fullName>
    </submittedName>
</protein>
<dbReference type="SUPFAM" id="SSF51294">
    <property type="entry name" value="Hedgehog/intein (Hint) domain"/>
    <property type="match status" value="1"/>
</dbReference>
<name>A0A2T6CA65_9RHOB</name>
<feature type="compositionally biased region" description="Basic and acidic residues" evidence="1">
    <location>
        <begin position="45"/>
        <end position="54"/>
    </location>
</feature>
<evidence type="ECO:0000313" key="4">
    <source>
        <dbReference type="Proteomes" id="UP000244092"/>
    </source>
</evidence>
<feature type="domain" description="Hedgehog/Intein (Hint)" evidence="2">
    <location>
        <begin position="142"/>
        <end position="279"/>
    </location>
</feature>
<proteinExistence type="predicted"/>
<dbReference type="Gene3D" id="2.170.16.10">
    <property type="entry name" value="Hedgehog/Intein (Hint) domain"/>
    <property type="match status" value="1"/>
</dbReference>
<organism evidence="3 4">
    <name type="scientific">Sulfitobacter mediterraneus</name>
    <dbReference type="NCBI Taxonomy" id="83219"/>
    <lineage>
        <taxon>Bacteria</taxon>
        <taxon>Pseudomonadati</taxon>
        <taxon>Pseudomonadota</taxon>
        <taxon>Alphaproteobacteria</taxon>
        <taxon>Rhodobacterales</taxon>
        <taxon>Roseobacteraceae</taxon>
        <taxon>Sulfitobacter</taxon>
    </lineage>
</organism>
<dbReference type="EMBL" id="QBKU01000013">
    <property type="protein sequence ID" value="PTX72082.1"/>
    <property type="molecule type" value="Genomic_DNA"/>
</dbReference>
<dbReference type="InterPro" id="IPR036844">
    <property type="entry name" value="Hint_dom_sf"/>
</dbReference>
<dbReference type="RefSeq" id="WP_025047488.1">
    <property type="nucleotide sequence ID" value="NZ_QBKU01000013.1"/>
</dbReference>
<dbReference type="Pfam" id="PF13403">
    <property type="entry name" value="Hint_2"/>
    <property type="match status" value="1"/>
</dbReference>
<feature type="region of interest" description="Disordered" evidence="1">
    <location>
        <begin position="23"/>
        <end position="67"/>
    </location>
</feature>
<dbReference type="InterPro" id="IPR028992">
    <property type="entry name" value="Hedgehog/Intein_dom"/>
</dbReference>
<accession>A0A2T6CA65</accession>
<dbReference type="InterPro" id="IPR006141">
    <property type="entry name" value="Intein_N"/>
</dbReference>
<feature type="compositionally biased region" description="Polar residues" evidence="1">
    <location>
        <begin position="33"/>
        <end position="44"/>
    </location>
</feature>
<evidence type="ECO:0000259" key="2">
    <source>
        <dbReference type="Pfam" id="PF13403"/>
    </source>
</evidence>
<dbReference type="AlphaFoldDB" id="A0A2T6CA65"/>
<dbReference type="OrthoDB" id="6305173at2"/>
<dbReference type="PROSITE" id="PS50817">
    <property type="entry name" value="INTEIN_N_TER"/>
    <property type="match status" value="1"/>
</dbReference>
<dbReference type="Proteomes" id="UP000244092">
    <property type="component" value="Unassembled WGS sequence"/>
</dbReference>
<evidence type="ECO:0000313" key="3">
    <source>
        <dbReference type="EMBL" id="PTX72082.1"/>
    </source>
</evidence>